<comment type="subcellular location">
    <subcellularLocation>
        <location evidence="1">Membrane</location>
        <topology evidence="1">Multi-pass membrane protein</topology>
    </subcellularLocation>
</comment>
<dbReference type="EMBL" id="CAJJDN010000027">
    <property type="protein sequence ID" value="CAD8070516.1"/>
    <property type="molecule type" value="Genomic_DNA"/>
</dbReference>
<feature type="transmembrane region" description="Helical" evidence="5">
    <location>
        <begin position="82"/>
        <end position="100"/>
    </location>
</feature>
<feature type="transmembrane region" description="Helical" evidence="5">
    <location>
        <begin position="256"/>
        <end position="274"/>
    </location>
</feature>
<evidence type="ECO:0000256" key="2">
    <source>
        <dbReference type="ARBA" id="ARBA00022692"/>
    </source>
</evidence>
<accession>A0A8S1M0R6</accession>
<dbReference type="PANTHER" id="PTHR14255:SF3">
    <property type="entry name" value="SULFITE EXPORTER TAUE_SAFE FAMILY PROTEIN 5-RELATED"/>
    <property type="match status" value="1"/>
</dbReference>
<feature type="transmembrane region" description="Helical" evidence="5">
    <location>
        <begin position="112"/>
        <end position="134"/>
    </location>
</feature>
<dbReference type="OrthoDB" id="306503at2759"/>
<evidence type="ECO:0000313" key="7">
    <source>
        <dbReference type="Proteomes" id="UP000692954"/>
    </source>
</evidence>
<feature type="transmembrane region" description="Helical" evidence="5">
    <location>
        <begin position="41"/>
        <end position="61"/>
    </location>
</feature>
<dbReference type="PANTHER" id="PTHR14255">
    <property type="entry name" value="CEREBLON"/>
    <property type="match status" value="1"/>
</dbReference>
<feature type="transmembrane region" description="Helical" evidence="5">
    <location>
        <begin position="302"/>
        <end position="331"/>
    </location>
</feature>
<feature type="transmembrane region" description="Helical" evidence="5">
    <location>
        <begin position="216"/>
        <end position="235"/>
    </location>
</feature>
<feature type="transmembrane region" description="Helical" evidence="5">
    <location>
        <begin position="368"/>
        <end position="385"/>
    </location>
</feature>
<evidence type="ECO:0000256" key="4">
    <source>
        <dbReference type="ARBA" id="ARBA00023136"/>
    </source>
</evidence>
<dbReference type="Pfam" id="PF01925">
    <property type="entry name" value="TauE"/>
    <property type="match status" value="1"/>
</dbReference>
<keyword evidence="3 5" id="KW-1133">Transmembrane helix</keyword>
<keyword evidence="4 5" id="KW-0472">Membrane</keyword>
<feature type="transmembrane region" description="Helical" evidence="5">
    <location>
        <begin position="397"/>
        <end position="422"/>
    </location>
</feature>
<evidence type="ECO:0000256" key="1">
    <source>
        <dbReference type="ARBA" id="ARBA00004141"/>
    </source>
</evidence>
<keyword evidence="7" id="KW-1185">Reference proteome</keyword>
<evidence type="ECO:0000256" key="5">
    <source>
        <dbReference type="SAM" id="Phobius"/>
    </source>
</evidence>
<protein>
    <recommendedName>
        <fullName evidence="8">Sulfite exporter TauE/SafE</fullName>
    </recommendedName>
</protein>
<proteinExistence type="predicted"/>
<keyword evidence="2 5" id="KW-0812">Transmembrane</keyword>
<evidence type="ECO:0008006" key="8">
    <source>
        <dbReference type="Google" id="ProtNLM"/>
    </source>
</evidence>
<reference evidence="6" key="1">
    <citation type="submission" date="2021-01" db="EMBL/GenBank/DDBJ databases">
        <authorList>
            <consortium name="Genoscope - CEA"/>
            <person name="William W."/>
        </authorList>
    </citation>
    <scope>NUCLEOTIDE SEQUENCE</scope>
</reference>
<evidence type="ECO:0000256" key="3">
    <source>
        <dbReference type="ARBA" id="ARBA00022989"/>
    </source>
</evidence>
<dbReference type="InterPro" id="IPR002781">
    <property type="entry name" value="TM_pro_TauE-like"/>
</dbReference>
<dbReference type="GO" id="GO:0016020">
    <property type="term" value="C:membrane"/>
    <property type="evidence" value="ECO:0007669"/>
    <property type="project" value="UniProtKB-SubCell"/>
</dbReference>
<comment type="caution">
    <text evidence="6">The sequence shown here is derived from an EMBL/GenBank/DDBJ whole genome shotgun (WGS) entry which is preliminary data.</text>
</comment>
<dbReference type="Proteomes" id="UP000692954">
    <property type="component" value="Unassembled WGS sequence"/>
</dbReference>
<name>A0A8S1M0R6_9CILI</name>
<evidence type="ECO:0000313" key="6">
    <source>
        <dbReference type="EMBL" id="CAD8070516.1"/>
    </source>
</evidence>
<sequence>MNNLECDPDKGCWLLSNCVKDELSYTCVHDPILELTPYTGFVYFLIPILLGTSILGGLGSGMIKRPILNLLLNYPSNISTQIAYCFQFTTASLNLLFLFFEKHPDHLNLPLINFDISIILNQTIPLAWSAGAFLSQISPQFIIYLIQLCFLLGALPFFWKFKHTQKRLEQDKRENIVLVDQKIKTKEEMSIETNFDEKQLNQYQQFYLNDHKKFQIKNLCFILGSFFINQTIILMRSNKYNNSIIGLNKCTLENNMILFAIVGVNIAYSLIVYWNKRNEEYHKDIVQYRPNQRIFKQKKLFLFYYLGGFLAGFSTGFLGMGGGIIIVTFLLSQKIIAREAAATAAFGSFMISINSLFLFILQKSISDTQMIVFIIFGILGVIIITKPSYILMNKFRIGYIILIVDIIQVSINVFSILALIVVNSTLYGFNVMLDRDPNC</sequence>
<organism evidence="6 7">
    <name type="scientific">Paramecium sonneborni</name>
    <dbReference type="NCBI Taxonomy" id="65129"/>
    <lineage>
        <taxon>Eukaryota</taxon>
        <taxon>Sar</taxon>
        <taxon>Alveolata</taxon>
        <taxon>Ciliophora</taxon>
        <taxon>Intramacronucleata</taxon>
        <taxon>Oligohymenophorea</taxon>
        <taxon>Peniculida</taxon>
        <taxon>Parameciidae</taxon>
        <taxon>Paramecium</taxon>
    </lineage>
</organism>
<dbReference type="AlphaFoldDB" id="A0A8S1M0R6"/>
<dbReference type="GO" id="GO:0016567">
    <property type="term" value="P:protein ubiquitination"/>
    <property type="evidence" value="ECO:0007669"/>
    <property type="project" value="TreeGrafter"/>
</dbReference>
<feature type="transmembrane region" description="Helical" evidence="5">
    <location>
        <begin position="343"/>
        <end position="362"/>
    </location>
</feature>
<feature type="transmembrane region" description="Helical" evidence="5">
    <location>
        <begin position="141"/>
        <end position="159"/>
    </location>
</feature>
<dbReference type="GO" id="GO:0031464">
    <property type="term" value="C:Cul4A-RING E3 ubiquitin ligase complex"/>
    <property type="evidence" value="ECO:0007669"/>
    <property type="project" value="TreeGrafter"/>
</dbReference>
<gene>
    <name evidence="6" type="ORF">PSON_ATCC_30995.1.T0270034</name>
</gene>